<dbReference type="Gene3D" id="3.60.60.10">
    <property type="entry name" value="Penicillin V Acylase, Chain A"/>
    <property type="match status" value="1"/>
</dbReference>
<reference evidence="1 2" key="1">
    <citation type="journal article" date="2014" name="PLoS ONE">
        <title>Rumen cellulosomics: divergent fiber-degrading strategies revealed by comparative genome-wide analysis of six ruminococcal strains.</title>
        <authorList>
            <person name="Dassa B."/>
            <person name="Borovok I."/>
            <person name="Ruimy-Israeli V."/>
            <person name="Lamed R."/>
            <person name="Flint H.J."/>
            <person name="Duncan S.H."/>
            <person name="Henrissat B."/>
            <person name="Coutinho P."/>
            <person name="Morrison M."/>
            <person name="Mosoni P."/>
            <person name="Yeoman C.J."/>
            <person name="White B.A."/>
            <person name="Bayer E.A."/>
        </authorList>
    </citation>
    <scope>NUCLEOTIDE SEQUENCE [LARGE SCALE GENOMIC DNA]</scope>
    <source>
        <strain evidence="1 2">007c</strain>
    </source>
</reference>
<keyword evidence="2" id="KW-1185">Reference proteome</keyword>
<name>W7UE06_RUMFL</name>
<dbReference type="eggNOG" id="ENOG502ZA7F">
    <property type="taxonomic scope" value="Bacteria"/>
</dbReference>
<dbReference type="PATRIC" id="fig|1341157.4.peg.3222"/>
<protein>
    <submittedName>
        <fullName evidence="1">Uncharacterized protein</fullName>
    </submittedName>
</protein>
<comment type="caution">
    <text evidence="1">The sequence shown here is derived from an EMBL/GenBank/DDBJ whole genome shotgun (WGS) entry which is preliminary data.</text>
</comment>
<sequence length="465" mass="51599">MGMKRILSSAASLIMAAAVLTGCGRTNGYEGFTVPDQGGSTLQPVDTCFMENHYEGVPPKKEKVTRSVSSADGLCRIDCMESYYDVTLDYEKGSSKEVGAAYAEALLAVYPDYQQMCESYIYENIKAEFNDLKGDYSAIGQRVENFYNALCHDYRQELDGFAEGISGDSQGLKEDGIISHDEAILMQFIPDVLRVTSCSALSADGKTTATGERITCRVLEWMLGSDNQICRAHALVHMKNGDKSYVSVTYLGFMTILTAVNEDGLMLGELDVGSKKMVKYICEGRKSYTYDMRYAIENFTNAREAAEYLTANAEKYPYCVNILATDKKDAFVAELCVTDEDGTSVVRDSSTELNNGVKWDDPNYLCAVNSFAAKGNADELVFIKNNRIRWDRYNQLFSGQKDITIGRFKELMTCEKTDNVITRIRSKGMVHMVIADYSTDTLQAVLTGKDGVVASPEFIDLGSWK</sequence>
<dbReference type="EMBL" id="ATAX01000037">
    <property type="protein sequence ID" value="EWM52163.1"/>
    <property type="molecule type" value="Genomic_DNA"/>
</dbReference>
<dbReference type="InterPro" id="IPR047794">
    <property type="entry name" value="C45_proenzyme-like"/>
</dbReference>
<dbReference type="PROSITE" id="PS51257">
    <property type="entry name" value="PROKAR_LIPOPROTEIN"/>
    <property type="match status" value="1"/>
</dbReference>
<proteinExistence type="predicted"/>
<accession>W7UE06</accession>
<gene>
    <name evidence="1" type="ORF">RF007C_01955</name>
</gene>
<dbReference type="NCBIfam" id="NF040521">
    <property type="entry name" value="C45_proenzyme"/>
    <property type="match status" value="1"/>
</dbReference>
<evidence type="ECO:0000313" key="2">
    <source>
        <dbReference type="Proteomes" id="UP000019365"/>
    </source>
</evidence>
<dbReference type="Proteomes" id="UP000019365">
    <property type="component" value="Unassembled WGS sequence"/>
</dbReference>
<dbReference type="AlphaFoldDB" id="W7UE06"/>
<organism evidence="1 2">
    <name type="scientific">Ruminococcus flavefaciens 007c</name>
    <dbReference type="NCBI Taxonomy" id="1341157"/>
    <lineage>
        <taxon>Bacteria</taxon>
        <taxon>Bacillati</taxon>
        <taxon>Bacillota</taxon>
        <taxon>Clostridia</taxon>
        <taxon>Eubacteriales</taxon>
        <taxon>Oscillospiraceae</taxon>
        <taxon>Ruminococcus</taxon>
    </lineage>
</organism>
<evidence type="ECO:0000313" key="1">
    <source>
        <dbReference type="EMBL" id="EWM52163.1"/>
    </source>
</evidence>